<dbReference type="Gene3D" id="3.90.550.50">
    <property type="match status" value="1"/>
</dbReference>
<dbReference type="SUPFAM" id="SSF49503">
    <property type="entry name" value="Cupredoxins"/>
    <property type="match status" value="2"/>
</dbReference>
<name>A0A9E7GFN6_9LILI</name>
<dbReference type="Pfam" id="PF04646">
    <property type="entry name" value="DUF604"/>
    <property type="match status" value="1"/>
</dbReference>
<evidence type="ECO:0000313" key="8">
    <source>
        <dbReference type="Proteomes" id="UP001055439"/>
    </source>
</evidence>
<feature type="compositionally biased region" description="Low complexity" evidence="4">
    <location>
        <begin position="663"/>
        <end position="675"/>
    </location>
</feature>
<gene>
    <name evidence="7" type="ORF">MUK42_24481</name>
</gene>
<evidence type="ECO:0000256" key="3">
    <source>
        <dbReference type="ARBA" id="ARBA00023180"/>
    </source>
</evidence>
<dbReference type="Pfam" id="PF02298">
    <property type="entry name" value="Cu_bind_like"/>
    <property type="match status" value="2"/>
</dbReference>
<dbReference type="FunFam" id="2.60.40.420:FF:000003">
    <property type="entry name" value="Blue copper"/>
    <property type="match status" value="2"/>
</dbReference>
<accession>A0A9E7GFN6</accession>
<organism evidence="7 8">
    <name type="scientific">Musa troglodytarum</name>
    <name type="common">fe'i banana</name>
    <dbReference type="NCBI Taxonomy" id="320322"/>
    <lineage>
        <taxon>Eukaryota</taxon>
        <taxon>Viridiplantae</taxon>
        <taxon>Streptophyta</taxon>
        <taxon>Embryophyta</taxon>
        <taxon>Tracheophyta</taxon>
        <taxon>Spermatophyta</taxon>
        <taxon>Magnoliopsida</taxon>
        <taxon>Liliopsida</taxon>
        <taxon>Zingiberales</taxon>
        <taxon>Musaceae</taxon>
        <taxon>Musa</taxon>
    </lineage>
</organism>
<keyword evidence="5" id="KW-1133">Transmembrane helix</keyword>
<evidence type="ECO:0000256" key="4">
    <source>
        <dbReference type="SAM" id="MobiDB-lite"/>
    </source>
</evidence>
<keyword evidence="5" id="KW-0812">Transmembrane</keyword>
<dbReference type="PROSITE" id="PS00196">
    <property type="entry name" value="COPPER_BLUE"/>
    <property type="match status" value="2"/>
</dbReference>
<dbReference type="Gene3D" id="2.60.40.420">
    <property type="entry name" value="Cupredoxins - blue copper proteins"/>
    <property type="match status" value="2"/>
</dbReference>
<dbReference type="InterPro" id="IPR003245">
    <property type="entry name" value="Phytocyanin_dom"/>
</dbReference>
<dbReference type="CDD" id="cd04216">
    <property type="entry name" value="Phytocyanin"/>
    <property type="match status" value="2"/>
</dbReference>
<dbReference type="InterPro" id="IPR006740">
    <property type="entry name" value="DUF604"/>
</dbReference>
<proteinExistence type="predicted"/>
<dbReference type="AlphaFoldDB" id="A0A9E7GFN6"/>
<evidence type="ECO:0000256" key="2">
    <source>
        <dbReference type="ARBA" id="ARBA00023008"/>
    </source>
</evidence>
<dbReference type="InterPro" id="IPR028871">
    <property type="entry name" value="BlueCu_1_BS"/>
</dbReference>
<evidence type="ECO:0000256" key="1">
    <source>
        <dbReference type="ARBA" id="ARBA00022723"/>
    </source>
</evidence>
<feature type="compositionally biased region" description="Low complexity" evidence="4">
    <location>
        <begin position="885"/>
        <end position="897"/>
    </location>
</feature>
<feature type="compositionally biased region" description="Pro residues" evidence="4">
    <location>
        <begin position="865"/>
        <end position="884"/>
    </location>
</feature>
<evidence type="ECO:0000256" key="5">
    <source>
        <dbReference type="SAM" id="Phobius"/>
    </source>
</evidence>
<feature type="compositionally biased region" description="Pro residues" evidence="4">
    <location>
        <begin position="643"/>
        <end position="662"/>
    </location>
</feature>
<keyword evidence="3" id="KW-0325">Glycoprotein</keyword>
<protein>
    <recommendedName>
        <fullName evidence="6">Phytocyanin domain-containing protein</fullName>
    </recommendedName>
</protein>
<dbReference type="GO" id="GO:0046872">
    <property type="term" value="F:metal ion binding"/>
    <property type="evidence" value="ECO:0007669"/>
    <property type="project" value="UniProtKB-KW"/>
</dbReference>
<feature type="compositionally biased region" description="Pro residues" evidence="4">
    <location>
        <begin position="898"/>
        <end position="912"/>
    </location>
</feature>
<sequence>MSPHRPPQLHHAQLRRLRRQPMASPSLLLRTLSSSPLRALLLLSAVLILSFLLFFPKPLLRPPDGAATPRPPAPTPTSPRHLLFGIASSSRSWPRRKPYLRLWWRPGLMQGATFLDSPSAPASGDDDDSRLPPALVSADASKLPYAYKGGLRSAVRVARIVKELVDRVVGNGSSPVARSDDIRWVVLGDDDTLFIPENLAGTLARYDWEQWYYVGAGSESVEQNAKHSFSMAFGGGGFAISYPLAKALARVLDSCLVRYAHLYGSDDRVFSCLAELGVGLTHEPGFHQVDLRGDIFGILSTHPLSPLISLHHIDRVEPIFPGMTHVAALDHLFKAVNIDPGRILQQTICYDSTKLRTVSVSWGYVVQVFEGNQLLVDLLSLPQTFTPWRRGRNSSLIPYMFNTRELNKDPCKRPDIFFFESVVLKKEKIQSNYTRHAFGNCQQNMSPAKDLKQIRVFSQPLHHQSGLAIRRECCDVTSSETVMEINIRKCKDDELIAMHCSGSISAFSSAAPSVSVTMAAILRAVVAIATVAAICRLAMGANYDVGGPAGSWDLATNYTQWVSGKAFRVGDTLTFKYASSHDVLEVSSAAYSSCTTSNPISTGTGGNTVVTLNSTGSRYFICGTPGHCAGGMKLQIDVASPTSTPPPSPSSTPRSPVAPSPRSPSALPPASSTPGSVPPPSAPTVSPPTPSGACLQAKAARTRFGNRHADACGPVRADAIGCHRSISAFSSAAPSVSVTMAAILRAVVAIATVAAICRLAMGANYDVGGPAGSWDLATNYTQWVSGKAFRVGDTLTFKYASSHDVLEVSSAAYSSCTTSNPISTGTGGNTVVTLNSTGSRYFICGTPGHCAGGMKLQIDVASPTSTPPPSPSSTPRSPVAPSPRSPSALPPASSTPGSVPPPSAPTVSPPTPSGACLQAKAALGLGSGIVMLMLVAL</sequence>
<dbReference type="GO" id="GO:0009055">
    <property type="term" value="F:electron transfer activity"/>
    <property type="evidence" value="ECO:0007669"/>
    <property type="project" value="InterPro"/>
</dbReference>
<dbReference type="InterPro" id="IPR008972">
    <property type="entry name" value="Cupredoxin"/>
</dbReference>
<dbReference type="Proteomes" id="UP001055439">
    <property type="component" value="Chromosome 6"/>
</dbReference>
<feature type="domain" description="Phytocyanin" evidence="6">
    <location>
        <begin position="541"/>
        <end position="640"/>
    </location>
</feature>
<evidence type="ECO:0000259" key="6">
    <source>
        <dbReference type="PROSITE" id="PS51485"/>
    </source>
</evidence>
<evidence type="ECO:0000313" key="7">
    <source>
        <dbReference type="EMBL" id="URE13575.1"/>
    </source>
</evidence>
<feature type="compositionally biased region" description="Pro residues" evidence="4">
    <location>
        <begin position="676"/>
        <end position="690"/>
    </location>
</feature>
<reference evidence="7" key="1">
    <citation type="submission" date="2022-05" db="EMBL/GenBank/DDBJ databases">
        <title>The Musa troglodytarum L. genome provides insights into the mechanism of non-climacteric behaviour and enrichment of carotenoids.</title>
        <authorList>
            <person name="Wang J."/>
        </authorList>
    </citation>
    <scope>NUCLEOTIDE SEQUENCE</scope>
    <source>
        <tissue evidence="7">Leaf</tissue>
    </source>
</reference>
<feature type="domain" description="Phytocyanin" evidence="6">
    <location>
        <begin position="763"/>
        <end position="862"/>
    </location>
</feature>
<keyword evidence="5" id="KW-0472">Membrane</keyword>
<dbReference type="FunFam" id="3.90.550.50:FF:000006">
    <property type="entry name" value="Fringe-related protein-like"/>
    <property type="match status" value="1"/>
</dbReference>
<dbReference type="EMBL" id="CP097508">
    <property type="protein sequence ID" value="URE13575.1"/>
    <property type="molecule type" value="Genomic_DNA"/>
</dbReference>
<feature type="region of interest" description="Disordered" evidence="4">
    <location>
        <begin position="637"/>
        <end position="693"/>
    </location>
</feature>
<keyword evidence="1" id="KW-0479">Metal-binding</keyword>
<feature type="region of interest" description="Disordered" evidence="4">
    <location>
        <begin position="859"/>
        <end position="913"/>
    </location>
</feature>
<keyword evidence="8" id="KW-1185">Reference proteome</keyword>
<keyword evidence="2" id="KW-0186">Copper</keyword>
<feature type="transmembrane region" description="Helical" evidence="5">
    <location>
        <begin position="37"/>
        <end position="55"/>
    </location>
</feature>
<dbReference type="PANTHER" id="PTHR10811">
    <property type="entry name" value="FRINGE-RELATED"/>
    <property type="match status" value="1"/>
</dbReference>
<dbReference type="PROSITE" id="PS51485">
    <property type="entry name" value="PHYTOCYANIN"/>
    <property type="match status" value="2"/>
</dbReference>
<dbReference type="OrthoDB" id="421979at2759"/>